<reference evidence="1" key="1">
    <citation type="submission" date="2022-11" db="EMBL/GenBank/DDBJ databases">
        <title>beta-Carotene-producing bacterium, Jeongeuplla avenae sp. nov., alleviates the salt stress of Arabidopsis seedlings.</title>
        <authorList>
            <person name="Jiang L."/>
            <person name="Lee J."/>
        </authorList>
    </citation>
    <scope>NUCLEOTIDE SEQUENCE</scope>
    <source>
        <strain evidence="1">DY_R2A_6</strain>
    </source>
</reference>
<gene>
    <name evidence="1" type="ORF">OXU80_17150</name>
</gene>
<evidence type="ECO:0000313" key="1">
    <source>
        <dbReference type="EMBL" id="WAJ26596.1"/>
    </source>
</evidence>
<accession>A0ACD4NIQ3</accession>
<name>A0ACD4NIQ3_9HYPH</name>
<sequence length="354" mass="38720">MRAKTGFGDLPPAYRHVLGLHGIDEAQWDAIRQAQFRTDEGGIYVTPDRIRDLPDEVILPTVEGRIAAARAALKVDEAKSKRTREEREAKLAEQTGEIVADGRRRLEMALLRFVADETNYGLIEVDARTRRTMTAGDRPGTVAGEAIRFIGQFKGFPVAFTQRVGGRVLYGHRKDASSLDRSAHVGSLLAGLTMAGYMSIVVKDMLRGYWPPRDPIDPETWGAAFIQGGVTGIYGDFLFGSVNRCGGGLLDTIAGPTTAEFAALGEVALKTRDAVIGKVTGQEAKAPATEALTLALGNTPFVNLFYVRPTLDFLIVNQLCNAISPGYMKRQEKRRMTDYGQSTVPYLGDRQLLN</sequence>
<dbReference type="EMBL" id="CP113520">
    <property type="protein sequence ID" value="WAJ26596.1"/>
    <property type="molecule type" value="Genomic_DNA"/>
</dbReference>
<dbReference type="Proteomes" id="UP001163223">
    <property type="component" value="Chromosome"/>
</dbReference>
<organism evidence="1 2">
    <name type="scientific">Antarcticirhabdus aurantiaca</name>
    <dbReference type="NCBI Taxonomy" id="2606717"/>
    <lineage>
        <taxon>Bacteria</taxon>
        <taxon>Pseudomonadati</taxon>
        <taxon>Pseudomonadota</taxon>
        <taxon>Alphaproteobacteria</taxon>
        <taxon>Hyphomicrobiales</taxon>
        <taxon>Aurantimonadaceae</taxon>
        <taxon>Antarcticirhabdus</taxon>
    </lineage>
</organism>
<proteinExistence type="predicted"/>
<protein>
    <submittedName>
        <fullName evidence="1">Uncharacterized protein</fullName>
    </submittedName>
</protein>
<keyword evidence="2" id="KW-1185">Reference proteome</keyword>
<evidence type="ECO:0000313" key="2">
    <source>
        <dbReference type="Proteomes" id="UP001163223"/>
    </source>
</evidence>